<gene>
    <name evidence="1" type="ORF">PZA18_16645</name>
</gene>
<reference evidence="1" key="1">
    <citation type="submission" date="2023-03" db="EMBL/GenBank/DDBJ databases">
        <title>Chitinimonas shenzhenensis gen. nov., sp. nov., a novel member of family Burkholderiaceae isolated from activated sludge collected in Shen Zhen, China.</title>
        <authorList>
            <person name="Wang X."/>
        </authorList>
    </citation>
    <scope>NUCLEOTIDE SEQUENCE</scope>
    <source>
        <strain evidence="1">DQS-5</strain>
    </source>
</reference>
<sequence>MCHLIFLEISIFLDCYIENQLVDIDGLRFISTPFPEIDDTQDEDDLGRANGDKALFANMAQ</sequence>
<name>A0ABT7E057_9NEIS</name>
<dbReference type="RefSeq" id="WP_284101994.1">
    <property type="nucleotide sequence ID" value="NZ_JARRAF010000022.1"/>
</dbReference>
<organism evidence="1 2">
    <name type="scientific">Parachitinimonas caeni</name>
    <dbReference type="NCBI Taxonomy" id="3031301"/>
    <lineage>
        <taxon>Bacteria</taxon>
        <taxon>Pseudomonadati</taxon>
        <taxon>Pseudomonadota</taxon>
        <taxon>Betaproteobacteria</taxon>
        <taxon>Neisseriales</taxon>
        <taxon>Chitinibacteraceae</taxon>
        <taxon>Parachitinimonas</taxon>
    </lineage>
</organism>
<dbReference type="Proteomes" id="UP001172778">
    <property type="component" value="Unassembled WGS sequence"/>
</dbReference>
<protein>
    <submittedName>
        <fullName evidence="1">Uncharacterized protein</fullName>
    </submittedName>
</protein>
<dbReference type="EMBL" id="JARRAF010000022">
    <property type="protein sequence ID" value="MDK2125685.1"/>
    <property type="molecule type" value="Genomic_DNA"/>
</dbReference>
<evidence type="ECO:0000313" key="2">
    <source>
        <dbReference type="Proteomes" id="UP001172778"/>
    </source>
</evidence>
<keyword evidence="2" id="KW-1185">Reference proteome</keyword>
<comment type="caution">
    <text evidence="1">The sequence shown here is derived from an EMBL/GenBank/DDBJ whole genome shotgun (WGS) entry which is preliminary data.</text>
</comment>
<accession>A0ABT7E057</accession>
<evidence type="ECO:0000313" key="1">
    <source>
        <dbReference type="EMBL" id="MDK2125685.1"/>
    </source>
</evidence>
<proteinExistence type="predicted"/>